<evidence type="ECO:0000259" key="2">
    <source>
        <dbReference type="PROSITE" id="PS50280"/>
    </source>
</evidence>
<dbReference type="SMART" id="SM00317">
    <property type="entry name" value="SET"/>
    <property type="match status" value="1"/>
</dbReference>
<evidence type="ECO:0000313" key="3">
    <source>
        <dbReference type="EMBL" id="CAD8420441.1"/>
    </source>
</evidence>
<evidence type="ECO:0000256" key="1">
    <source>
        <dbReference type="SAM" id="Phobius"/>
    </source>
</evidence>
<dbReference type="InterPro" id="IPR046341">
    <property type="entry name" value="SET_dom_sf"/>
</dbReference>
<dbReference type="EMBL" id="HBEL01035362">
    <property type="protein sequence ID" value="CAD8420441.1"/>
    <property type="molecule type" value="Transcribed_RNA"/>
</dbReference>
<feature type="transmembrane region" description="Helical" evidence="1">
    <location>
        <begin position="35"/>
        <end position="55"/>
    </location>
</feature>
<keyword evidence="1" id="KW-1133">Transmembrane helix</keyword>
<proteinExistence type="predicted"/>
<organism evidence="3">
    <name type="scientific">Proboscia inermis</name>
    <dbReference type="NCBI Taxonomy" id="420281"/>
    <lineage>
        <taxon>Eukaryota</taxon>
        <taxon>Sar</taxon>
        <taxon>Stramenopiles</taxon>
        <taxon>Ochrophyta</taxon>
        <taxon>Bacillariophyta</taxon>
        <taxon>Coscinodiscophyceae</taxon>
        <taxon>Rhizosoleniophycidae</taxon>
        <taxon>Rhizosoleniales</taxon>
        <taxon>Rhizosoleniaceae</taxon>
        <taxon>Proboscia</taxon>
    </lineage>
</organism>
<dbReference type="InterPro" id="IPR001214">
    <property type="entry name" value="SET_dom"/>
</dbReference>
<feature type="domain" description="SET" evidence="2">
    <location>
        <begin position="88"/>
        <end position="214"/>
    </location>
</feature>
<name>A0A7S0CEB1_9STRA</name>
<accession>A0A7S0CEB1</accession>
<dbReference type="SUPFAM" id="SSF82199">
    <property type="entry name" value="SET domain"/>
    <property type="match status" value="1"/>
</dbReference>
<sequence length="224" mass="24660">MVAAVEWIFFLLSMHPQNPLQKEVMESRRLRQNGVLCGGCLFFASGSIGMAGGIFDAQTVLSLSIATVAASAFNTLSFNEYKSSLPKSTFQVKVSLLEGAGNGLFSTVHKIPSGTFLFSYEGERLDEDEYFERYPNGQGRYVATIPAAPWSGNPTFIDGADPSKSGLARFMNSMPKADANVVWRKQRFGPQAGNMYFYASCNIEAGEELCFEYGEQYWGAVRDV</sequence>
<reference evidence="3" key="1">
    <citation type="submission" date="2021-01" db="EMBL/GenBank/DDBJ databases">
        <authorList>
            <person name="Corre E."/>
            <person name="Pelletier E."/>
            <person name="Niang G."/>
            <person name="Scheremetjew M."/>
            <person name="Finn R."/>
            <person name="Kale V."/>
            <person name="Holt S."/>
            <person name="Cochrane G."/>
            <person name="Meng A."/>
            <person name="Brown T."/>
            <person name="Cohen L."/>
        </authorList>
    </citation>
    <scope>NUCLEOTIDE SEQUENCE</scope>
    <source>
        <strain evidence="3">CCAP1064/1</strain>
    </source>
</reference>
<dbReference type="PROSITE" id="PS50280">
    <property type="entry name" value="SET"/>
    <property type="match status" value="1"/>
</dbReference>
<keyword evidence="1" id="KW-0472">Membrane</keyword>
<dbReference type="AlphaFoldDB" id="A0A7S0CEB1"/>
<dbReference type="Pfam" id="PF00856">
    <property type="entry name" value="SET"/>
    <property type="match status" value="1"/>
</dbReference>
<keyword evidence="1" id="KW-0812">Transmembrane</keyword>
<dbReference type="Gene3D" id="2.170.270.10">
    <property type="entry name" value="SET domain"/>
    <property type="match status" value="1"/>
</dbReference>
<protein>
    <recommendedName>
        <fullName evidence="2">SET domain-containing protein</fullName>
    </recommendedName>
</protein>
<gene>
    <name evidence="3" type="ORF">PINE0816_LOCUS16592</name>
</gene>